<accession>A0A953M0D1</accession>
<dbReference type="InterPro" id="IPR001173">
    <property type="entry name" value="Glyco_trans_2-like"/>
</dbReference>
<dbReference type="Proteomes" id="UP000705867">
    <property type="component" value="Unassembled WGS sequence"/>
</dbReference>
<evidence type="ECO:0000313" key="3">
    <source>
        <dbReference type="Proteomes" id="UP000705867"/>
    </source>
</evidence>
<dbReference type="GO" id="GO:0016758">
    <property type="term" value="F:hexosyltransferase activity"/>
    <property type="evidence" value="ECO:0007669"/>
    <property type="project" value="UniProtKB-ARBA"/>
</dbReference>
<dbReference type="AlphaFoldDB" id="A0A953M0D1"/>
<dbReference type="Pfam" id="PF00535">
    <property type="entry name" value="Glycos_transf_2"/>
    <property type="match status" value="1"/>
</dbReference>
<dbReference type="EMBL" id="JAIOIV010000084">
    <property type="protein sequence ID" value="MBZ0156694.1"/>
    <property type="molecule type" value="Genomic_DNA"/>
</dbReference>
<comment type="caution">
    <text evidence="2">The sequence shown here is derived from an EMBL/GenBank/DDBJ whole genome shotgun (WGS) entry which is preliminary data.</text>
</comment>
<feature type="domain" description="Glycosyltransferase 2-like" evidence="1">
    <location>
        <begin position="16"/>
        <end position="141"/>
    </location>
</feature>
<dbReference type="PANTHER" id="PTHR22916:SF3">
    <property type="entry name" value="UDP-GLCNAC:BETAGAL BETA-1,3-N-ACETYLGLUCOSAMINYLTRANSFERASE-LIKE PROTEIN 1"/>
    <property type="match status" value="1"/>
</dbReference>
<dbReference type="Gene3D" id="3.90.550.10">
    <property type="entry name" value="Spore Coat Polysaccharide Biosynthesis Protein SpsA, Chain A"/>
    <property type="match status" value="1"/>
</dbReference>
<sequence>MIQEDTVERSRQPLVSVITPVYNCERYLAECIESILAQTYRNWEYIIVNNCSTDLSLEIMEGYAKLDSRIHVHNNESFLPIMQNWNHALRQISPGSKYVKVVHADDWLFPECLMKMVQVAEENPSVAIVGAYRIDDTRVNCDGLPYPSTVVPGKEICGRTLMEKLYVFGSPTTLLIRSSLIRGREKFYNESNFHADTEVCFEILKDADFGYVHQVLSYTRRDSEAMTALARRLNTYMPGHLYMLKKYGPVYLSTEEFGKRWEAKMRDYYRFLGKNVLSFRERQFWEYHKKALEAMECRLERGRLAVVVLLEILDILLNPKSTASRAFRGAVTMLRGRAKKMEVASPELMDAFAYPWKATAGVARRIIARLKGLKAYRWGQ</sequence>
<evidence type="ECO:0000259" key="1">
    <source>
        <dbReference type="Pfam" id="PF00535"/>
    </source>
</evidence>
<evidence type="ECO:0000313" key="2">
    <source>
        <dbReference type="EMBL" id="MBZ0156694.1"/>
    </source>
</evidence>
<reference evidence="2" key="1">
    <citation type="journal article" date="2021" name="bioRxiv">
        <title>Unraveling nitrogen, sulfur and carbon metabolic pathways and microbial community transcriptional responses to substrate deprivation and toxicity stresses in a bioreactor mimicking anoxic brackish coastal sediment conditions.</title>
        <authorList>
            <person name="Martins P.D."/>
            <person name="Echeveste M.J."/>
            <person name="Arshad A."/>
            <person name="Kurth J."/>
            <person name="Ouboter H."/>
            <person name="Jetten M.S.M."/>
            <person name="Welte C.U."/>
        </authorList>
    </citation>
    <scope>NUCLEOTIDE SEQUENCE</scope>
    <source>
        <strain evidence="2">MAG_39</strain>
    </source>
</reference>
<protein>
    <submittedName>
        <fullName evidence="2">Glycosyltransferase family 2 protein</fullName>
    </submittedName>
</protein>
<organism evidence="2 3">
    <name type="scientific">Candidatus Nitrobium versatile</name>
    <dbReference type="NCBI Taxonomy" id="2884831"/>
    <lineage>
        <taxon>Bacteria</taxon>
        <taxon>Pseudomonadati</taxon>
        <taxon>Nitrospirota</taxon>
        <taxon>Nitrospiria</taxon>
        <taxon>Nitrospirales</taxon>
        <taxon>Nitrospiraceae</taxon>
        <taxon>Candidatus Nitrobium</taxon>
    </lineage>
</organism>
<dbReference type="InterPro" id="IPR029044">
    <property type="entry name" value="Nucleotide-diphossugar_trans"/>
</dbReference>
<dbReference type="CDD" id="cd00761">
    <property type="entry name" value="Glyco_tranf_GTA_type"/>
    <property type="match status" value="1"/>
</dbReference>
<gene>
    <name evidence="2" type="ORF">K8I29_10870</name>
</gene>
<proteinExistence type="predicted"/>
<dbReference type="PANTHER" id="PTHR22916">
    <property type="entry name" value="GLYCOSYLTRANSFERASE"/>
    <property type="match status" value="1"/>
</dbReference>
<dbReference type="SUPFAM" id="SSF53448">
    <property type="entry name" value="Nucleotide-diphospho-sugar transferases"/>
    <property type="match status" value="1"/>
</dbReference>
<name>A0A953M0D1_9BACT</name>
<reference evidence="2" key="2">
    <citation type="submission" date="2021-08" db="EMBL/GenBank/DDBJ databases">
        <authorList>
            <person name="Dalcin Martins P."/>
        </authorList>
    </citation>
    <scope>NUCLEOTIDE SEQUENCE</scope>
    <source>
        <strain evidence="2">MAG_39</strain>
    </source>
</reference>